<comment type="caution">
    <text evidence="2">The sequence shown here is derived from an EMBL/GenBank/DDBJ whole genome shotgun (WGS) entry which is preliminary data.</text>
</comment>
<gene>
    <name evidence="2" type="primary">spoIIIAF</name>
    <name evidence="2" type="ORF">D7Z54_17405</name>
</gene>
<proteinExistence type="predicted"/>
<keyword evidence="3" id="KW-1185">Reference proteome</keyword>
<sequence length="208" mass="23795">MEWLSQWMSNLIIFLLAAFLLELLLPSSSFQKYARLVLSFILMLLIIEPILSLTNSAPEQQLEERIEELNDSNFENQSVELQVNNQKNEIEAGQDAYISKQVSIQLTEQVNDQLKDQWGWEVEDITFEPGGEDESNLDQASVYVSLASFIEEKKSSDIETVHIDVAQPSDETTEADESQVTKEIQTFLAETWEMKEDQIHISMMEEGG</sequence>
<dbReference type="NCBIfam" id="TIGR02896">
    <property type="entry name" value="spore_III_AF"/>
    <property type="match status" value="1"/>
</dbReference>
<dbReference type="Pfam" id="PF09581">
    <property type="entry name" value="Spore_III_AF"/>
    <property type="match status" value="1"/>
</dbReference>
<feature type="transmembrane region" description="Helical" evidence="1">
    <location>
        <begin position="36"/>
        <end position="54"/>
    </location>
</feature>
<feature type="transmembrane region" description="Helical" evidence="1">
    <location>
        <begin position="6"/>
        <end position="24"/>
    </location>
</feature>
<dbReference type="InterPro" id="IPR014245">
    <property type="entry name" value="Spore_III_AF"/>
</dbReference>
<keyword evidence="1" id="KW-0812">Transmembrane</keyword>
<keyword evidence="1" id="KW-1133">Transmembrane helix</keyword>
<reference evidence="2 3" key="1">
    <citation type="submission" date="2018-10" db="EMBL/GenBank/DDBJ databases">
        <title>Draft genome sequence of Bacillus salarius IM0101, isolated from a hypersaline soil in Inner Mongolia, China.</title>
        <authorList>
            <person name="Yamprayoonswat W."/>
            <person name="Boonvisut S."/>
            <person name="Jumpathong W."/>
            <person name="Sittihan S."/>
            <person name="Ruangsuj P."/>
            <person name="Wanthongcharoen S."/>
            <person name="Thongpramul N."/>
            <person name="Pimmason S."/>
            <person name="Yu B."/>
            <person name="Yasawong M."/>
        </authorList>
    </citation>
    <scope>NUCLEOTIDE SEQUENCE [LARGE SCALE GENOMIC DNA]</scope>
    <source>
        <strain evidence="2 3">IM0101</strain>
    </source>
</reference>
<evidence type="ECO:0000313" key="2">
    <source>
        <dbReference type="EMBL" id="RSL31980.1"/>
    </source>
</evidence>
<dbReference type="OrthoDB" id="2375554at2"/>
<dbReference type="RefSeq" id="WP_125557363.1">
    <property type="nucleotide sequence ID" value="NZ_RBVX01000018.1"/>
</dbReference>
<keyword evidence="1" id="KW-0472">Membrane</keyword>
<protein>
    <submittedName>
        <fullName evidence="2">Stage III sporulation protein AF</fullName>
    </submittedName>
</protein>
<organism evidence="2 3">
    <name type="scientific">Salibacterium salarium</name>
    <dbReference type="NCBI Taxonomy" id="284579"/>
    <lineage>
        <taxon>Bacteria</taxon>
        <taxon>Bacillati</taxon>
        <taxon>Bacillota</taxon>
        <taxon>Bacilli</taxon>
        <taxon>Bacillales</taxon>
        <taxon>Bacillaceae</taxon>
    </lineage>
</organism>
<evidence type="ECO:0000256" key="1">
    <source>
        <dbReference type="SAM" id="Phobius"/>
    </source>
</evidence>
<accession>A0A428N0N2</accession>
<name>A0A428N0N2_9BACI</name>
<dbReference type="AlphaFoldDB" id="A0A428N0N2"/>
<dbReference type="Proteomes" id="UP000275076">
    <property type="component" value="Unassembled WGS sequence"/>
</dbReference>
<dbReference type="EMBL" id="RBVX01000018">
    <property type="protein sequence ID" value="RSL31980.1"/>
    <property type="molecule type" value="Genomic_DNA"/>
</dbReference>
<evidence type="ECO:0000313" key="3">
    <source>
        <dbReference type="Proteomes" id="UP000275076"/>
    </source>
</evidence>